<keyword evidence="2" id="KW-0813">Transport</keyword>
<feature type="transmembrane region" description="Helical" evidence="12">
    <location>
        <begin position="236"/>
        <end position="260"/>
    </location>
</feature>
<dbReference type="InterPro" id="IPR039421">
    <property type="entry name" value="Type_1_exporter"/>
</dbReference>
<dbReference type="Gene3D" id="1.20.1560.10">
    <property type="entry name" value="ABC transporter type 1, transmembrane domain"/>
    <property type="match status" value="1"/>
</dbReference>
<dbReference type="RefSeq" id="WP_005521667.1">
    <property type="nucleotide sequence ID" value="NZ_EQ973329.1"/>
</dbReference>
<comment type="caution">
    <text evidence="15">The sequence shown here is derived from an EMBL/GenBank/DDBJ whole genome shotgun (WGS) entry which is preliminary data.</text>
</comment>
<dbReference type="EMBL" id="ACEB01000023">
    <property type="protein sequence ID" value="EEG26720.1"/>
    <property type="molecule type" value="Genomic_DNA"/>
</dbReference>
<evidence type="ECO:0000256" key="11">
    <source>
        <dbReference type="ARBA" id="ARBA00023455"/>
    </source>
</evidence>
<keyword evidence="3" id="KW-1003">Cell membrane</keyword>
<evidence type="ECO:0000313" key="15">
    <source>
        <dbReference type="EMBL" id="EEG26720.1"/>
    </source>
</evidence>
<feature type="domain" description="ABC transporter" evidence="13">
    <location>
        <begin position="326"/>
        <end position="559"/>
    </location>
</feature>
<dbReference type="InterPro" id="IPR036640">
    <property type="entry name" value="ABC1_TM_sf"/>
</dbReference>
<comment type="subcellular location">
    <subcellularLocation>
        <location evidence="1">Cell inner membrane</location>
        <topology evidence="1">Multi-pass membrane protein</topology>
    </subcellularLocation>
</comment>
<dbReference type="GO" id="GO:0005524">
    <property type="term" value="F:ATP binding"/>
    <property type="evidence" value="ECO:0007669"/>
    <property type="project" value="UniProtKB-KW"/>
</dbReference>
<evidence type="ECO:0000256" key="8">
    <source>
        <dbReference type="ARBA" id="ARBA00022967"/>
    </source>
</evidence>
<dbReference type="SUPFAM" id="SSF52540">
    <property type="entry name" value="P-loop containing nucleoside triphosphate hydrolases"/>
    <property type="match status" value="1"/>
</dbReference>
<gene>
    <name evidence="15" type="ORF">CORMATOL_01845</name>
</gene>
<name>C0E4C2_9CORY</name>
<dbReference type="Pfam" id="PF00664">
    <property type="entry name" value="ABC_membrane"/>
    <property type="match status" value="1"/>
</dbReference>
<keyword evidence="7 15" id="KW-0067">ATP-binding</keyword>
<dbReference type="PROSITE" id="PS50893">
    <property type="entry name" value="ABC_TRANSPORTER_2"/>
    <property type="match status" value="1"/>
</dbReference>
<dbReference type="FunFam" id="3.40.50.300:FF:000221">
    <property type="entry name" value="Multidrug ABC transporter ATP-binding protein"/>
    <property type="match status" value="1"/>
</dbReference>
<dbReference type="GO" id="GO:0034040">
    <property type="term" value="F:ATPase-coupled lipid transmembrane transporter activity"/>
    <property type="evidence" value="ECO:0007669"/>
    <property type="project" value="TreeGrafter"/>
</dbReference>
<evidence type="ECO:0000256" key="4">
    <source>
        <dbReference type="ARBA" id="ARBA00022519"/>
    </source>
</evidence>
<keyword evidence="9 12" id="KW-1133">Transmembrane helix</keyword>
<dbReference type="GO" id="GO:0140359">
    <property type="term" value="F:ABC-type transporter activity"/>
    <property type="evidence" value="ECO:0007669"/>
    <property type="project" value="InterPro"/>
</dbReference>
<evidence type="ECO:0000256" key="10">
    <source>
        <dbReference type="ARBA" id="ARBA00023136"/>
    </source>
</evidence>
<feature type="transmembrane region" description="Helical" evidence="12">
    <location>
        <begin position="266"/>
        <end position="287"/>
    </location>
</feature>
<dbReference type="Proteomes" id="UP000006247">
    <property type="component" value="Unassembled WGS sequence"/>
</dbReference>
<evidence type="ECO:0000256" key="9">
    <source>
        <dbReference type="ARBA" id="ARBA00022989"/>
    </source>
</evidence>
<evidence type="ECO:0000256" key="1">
    <source>
        <dbReference type="ARBA" id="ARBA00004429"/>
    </source>
</evidence>
<feature type="transmembrane region" description="Helical" evidence="12">
    <location>
        <begin position="12"/>
        <end position="37"/>
    </location>
</feature>
<protein>
    <submittedName>
        <fullName evidence="15">ABC transporter, ATP-binding protein</fullName>
    </submittedName>
</protein>
<feature type="transmembrane region" description="Helical" evidence="12">
    <location>
        <begin position="128"/>
        <end position="146"/>
    </location>
</feature>
<evidence type="ECO:0000256" key="2">
    <source>
        <dbReference type="ARBA" id="ARBA00022448"/>
    </source>
</evidence>
<feature type="transmembrane region" description="Helical" evidence="12">
    <location>
        <begin position="152"/>
        <end position="171"/>
    </location>
</feature>
<dbReference type="AlphaFoldDB" id="C0E4C2"/>
<dbReference type="HOGENOM" id="CLU_000604_84_9_11"/>
<evidence type="ECO:0000256" key="12">
    <source>
        <dbReference type="SAM" id="Phobius"/>
    </source>
</evidence>
<dbReference type="InterPro" id="IPR027417">
    <property type="entry name" value="P-loop_NTPase"/>
</dbReference>
<dbReference type="InterPro" id="IPR011527">
    <property type="entry name" value="ABC1_TM_dom"/>
</dbReference>
<keyword evidence="4" id="KW-0997">Cell inner membrane</keyword>
<comment type="similarity">
    <text evidence="11">Belongs to the ABC transporter superfamily. Siderophore-Fe(3+) uptake transporter (SIUT) (TC 3.A.1.21) family.</text>
</comment>
<keyword evidence="5 12" id="KW-0812">Transmembrane</keyword>
<proteinExistence type="inferred from homology"/>
<feature type="domain" description="ABC transmembrane type-1" evidence="14">
    <location>
        <begin position="13"/>
        <end position="295"/>
    </location>
</feature>
<evidence type="ECO:0000256" key="5">
    <source>
        <dbReference type="ARBA" id="ARBA00022692"/>
    </source>
</evidence>
<feature type="transmembrane region" description="Helical" evidence="12">
    <location>
        <begin position="49"/>
        <end position="66"/>
    </location>
</feature>
<dbReference type="GO" id="GO:0005886">
    <property type="term" value="C:plasma membrane"/>
    <property type="evidence" value="ECO:0007669"/>
    <property type="project" value="UniProtKB-SubCell"/>
</dbReference>
<dbReference type="GO" id="GO:0016887">
    <property type="term" value="F:ATP hydrolysis activity"/>
    <property type="evidence" value="ECO:0007669"/>
    <property type="project" value="InterPro"/>
</dbReference>
<dbReference type="Pfam" id="PF00005">
    <property type="entry name" value="ABC_tran"/>
    <property type="match status" value="1"/>
</dbReference>
<evidence type="ECO:0000256" key="3">
    <source>
        <dbReference type="ARBA" id="ARBA00022475"/>
    </source>
</evidence>
<keyword evidence="6" id="KW-0547">Nucleotide-binding</keyword>
<reference evidence="15 16" key="1">
    <citation type="submission" date="2009-01" db="EMBL/GenBank/DDBJ databases">
        <authorList>
            <person name="Fulton L."/>
            <person name="Clifton S."/>
            <person name="Chinwalla A.T."/>
            <person name="Mitreva M."/>
            <person name="Sodergren E."/>
            <person name="Weinstock G."/>
            <person name="Clifton S."/>
            <person name="Dooling D.J."/>
            <person name="Fulton B."/>
            <person name="Minx P."/>
            <person name="Pepin K.H."/>
            <person name="Johnson M."/>
            <person name="Bhonagiri V."/>
            <person name="Nash W.E."/>
            <person name="Mardis E.R."/>
            <person name="Wilson R.K."/>
        </authorList>
    </citation>
    <scope>NUCLEOTIDE SEQUENCE [LARGE SCALE GENOMIC DNA]</scope>
    <source>
        <strain evidence="15 16">ATCC 33806</strain>
    </source>
</reference>
<dbReference type="CDD" id="cd07346">
    <property type="entry name" value="ABC_6TM_exporters"/>
    <property type="match status" value="1"/>
</dbReference>
<sequence>MNSELLAPIKGRLIAVILLSVLTAIATIIPLAGIVYIAKIFPDGNHQHIWTIVAVIIIAAIIRMVANGMSGMLSHSADNDLQLALRRQLVGHIRRLPLGWLDSHRSAGIIGSVEKDVADVHQLIGHTINEVIVALLVPLFSLILLFTIDWRIALVALIPMIIIIVLMGIMLSTGQTLQKEYGDANQAMTSAVIEFVRGIAVMKSFGNTHAGSSRYTDRVNGFVDAWSRWSQQSTNYLGLIDVIASPVTVLLFMCNIGLAWRTHDVPLGLIAGLALGLGLSATIVRVAMNSESIATGIAALTSIAHVLHTPTIPEPKNPQHPGIGPLVADNITFSYDDSTPALSNVTARFDPGTITALVGPSGSGKSTLAKLLARFYDVAEGTISIAGVDVRDIATDELYRTIGMVFQDPQLLNVSIRENIRMCRPDATDDQIMAAARRARIDTDITQLPRGLDSIIGVDTNLSGGQEQRIAIARAFLADTPILILDEATAYADPDSEAAIKAAIDELAQHRTVIMIAHRLSTIIAADQILVLESGRIVERGTHQELLEQGELYPELWHTFAGAEAQ</sequence>
<keyword evidence="10 12" id="KW-0472">Membrane</keyword>
<dbReference type="PROSITE" id="PS50929">
    <property type="entry name" value="ABC_TM1F"/>
    <property type="match status" value="1"/>
</dbReference>
<dbReference type="InterPro" id="IPR003439">
    <property type="entry name" value="ABC_transporter-like_ATP-bd"/>
</dbReference>
<dbReference type="Gene3D" id="3.40.50.300">
    <property type="entry name" value="P-loop containing nucleotide triphosphate hydrolases"/>
    <property type="match status" value="1"/>
</dbReference>
<dbReference type="SMART" id="SM00382">
    <property type="entry name" value="AAA"/>
    <property type="match status" value="1"/>
</dbReference>
<evidence type="ECO:0000256" key="6">
    <source>
        <dbReference type="ARBA" id="ARBA00022741"/>
    </source>
</evidence>
<dbReference type="InterPro" id="IPR003593">
    <property type="entry name" value="AAA+_ATPase"/>
</dbReference>
<evidence type="ECO:0000259" key="13">
    <source>
        <dbReference type="PROSITE" id="PS50893"/>
    </source>
</evidence>
<keyword evidence="8" id="KW-1278">Translocase</keyword>
<evidence type="ECO:0000259" key="14">
    <source>
        <dbReference type="PROSITE" id="PS50929"/>
    </source>
</evidence>
<accession>C0E4C2</accession>
<evidence type="ECO:0000313" key="16">
    <source>
        <dbReference type="Proteomes" id="UP000006247"/>
    </source>
</evidence>
<dbReference type="SUPFAM" id="SSF90123">
    <property type="entry name" value="ABC transporter transmembrane region"/>
    <property type="match status" value="1"/>
</dbReference>
<dbReference type="PANTHER" id="PTHR24221">
    <property type="entry name" value="ATP-BINDING CASSETTE SUB-FAMILY B"/>
    <property type="match status" value="1"/>
</dbReference>
<organism evidence="15 16">
    <name type="scientific">Corynebacterium matruchotii ATCC 33806</name>
    <dbReference type="NCBI Taxonomy" id="566549"/>
    <lineage>
        <taxon>Bacteria</taxon>
        <taxon>Bacillati</taxon>
        <taxon>Actinomycetota</taxon>
        <taxon>Actinomycetes</taxon>
        <taxon>Mycobacteriales</taxon>
        <taxon>Corynebacteriaceae</taxon>
        <taxon>Corynebacterium</taxon>
    </lineage>
</organism>
<evidence type="ECO:0000256" key="7">
    <source>
        <dbReference type="ARBA" id="ARBA00022840"/>
    </source>
</evidence>
<dbReference type="PANTHER" id="PTHR24221:SF654">
    <property type="entry name" value="ATP-BINDING CASSETTE SUB-FAMILY B MEMBER 6"/>
    <property type="match status" value="1"/>
</dbReference>